<keyword evidence="2" id="KW-1185">Reference proteome</keyword>
<sequence length="108" mass="11568">MARGWRHTSATASCRRTAVYRPSCIYECVVLSCSTLTLSVVSVTRASQASADGPETVAARLGCFQLRSFAAVLSYWPAIGRRLTAASVKQALVTTPLLLLELVGLQHA</sequence>
<dbReference type="AlphaFoldDB" id="A0A1V9X9K9"/>
<gene>
    <name evidence="1" type="ORF">BIW11_04196</name>
</gene>
<comment type="caution">
    <text evidence="1">The sequence shown here is derived from an EMBL/GenBank/DDBJ whole genome shotgun (WGS) entry which is preliminary data.</text>
</comment>
<protein>
    <submittedName>
        <fullName evidence="1">Uncharacterized protein</fullName>
    </submittedName>
</protein>
<reference evidence="1 2" key="1">
    <citation type="journal article" date="2017" name="Gigascience">
        <title>Draft genome of the honey bee ectoparasitic mite, Tropilaelaps mercedesae, is shaped by the parasitic life history.</title>
        <authorList>
            <person name="Dong X."/>
            <person name="Armstrong S.D."/>
            <person name="Xia D."/>
            <person name="Makepeace B.L."/>
            <person name="Darby A.C."/>
            <person name="Kadowaki T."/>
        </authorList>
    </citation>
    <scope>NUCLEOTIDE SEQUENCE [LARGE SCALE GENOMIC DNA]</scope>
    <source>
        <strain evidence="1">Wuxi-XJTLU</strain>
    </source>
</reference>
<evidence type="ECO:0000313" key="2">
    <source>
        <dbReference type="Proteomes" id="UP000192247"/>
    </source>
</evidence>
<accession>A0A1V9X9K9</accession>
<proteinExistence type="predicted"/>
<name>A0A1V9X9K9_9ACAR</name>
<dbReference type="Proteomes" id="UP000192247">
    <property type="component" value="Unassembled WGS sequence"/>
</dbReference>
<organism evidence="1 2">
    <name type="scientific">Tropilaelaps mercedesae</name>
    <dbReference type="NCBI Taxonomy" id="418985"/>
    <lineage>
        <taxon>Eukaryota</taxon>
        <taxon>Metazoa</taxon>
        <taxon>Ecdysozoa</taxon>
        <taxon>Arthropoda</taxon>
        <taxon>Chelicerata</taxon>
        <taxon>Arachnida</taxon>
        <taxon>Acari</taxon>
        <taxon>Parasitiformes</taxon>
        <taxon>Mesostigmata</taxon>
        <taxon>Gamasina</taxon>
        <taxon>Dermanyssoidea</taxon>
        <taxon>Laelapidae</taxon>
        <taxon>Tropilaelaps</taxon>
    </lineage>
</organism>
<dbReference type="InParanoid" id="A0A1V9X9K9"/>
<dbReference type="EMBL" id="MNPL01018149">
    <property type="protein sequence ID" value="OQR70245.1"/>
    <property type="molecule type" value="Genomic_DNA"/>
</dbReference>
<evidence type="ECO:0000313" key="1">
    <source>
        <dbReference type="EMBL" id="OQR70245.1"/>
    </source>
</evidence>